<proteinExistence type="predicted"/>
<reference evidence="3 4" key="1">
    <citation type="submission" date="2018-01" db="EMBL/GenBank/DDBJ databases">
        <title>Complete genome sequence of Bacteriovorax stolpii DSM12778.</title>
        <authorList>
            <person name="Tang B."/>
            <person name="Chang J."/>
        </authorList>
    </citation>
    <scope>NUCLEOTIDE SEQUENCE [LARGE SCALE GENOMIC DNA]</scope>
    <source>
        <strain evidence="3 4">DSM 12778</strain>
    </source>
</reference>
<dbReference type="Gene3D" id="3.90.1150.140">
    <property type="match status" value="1"/>
</dbReference>
<feature type="domain" description="Peptidoglycan beta-N-acetylmuramidase NamZ C-terminal" evidence="2">
    <location>
        <begin position="232"/>
        <end position="396"/>
    </location>
</feature>
<gene>
    <name evidence="3" type="ORF">C0V70_09230</name>
</gene>
<dbReference type="RefSeq" id="WP_102243574.1">
    <property type="nucleotide sequence ID" value="NZ_CP025704.1"/>
</dbReference>
<dbReference type="InterPro" id="IPR008302">
    <property type="entry name" value="NamZ"/>
</dbReference>
<dbReference type="PANTHER" id="PTHR42915:SF1">
    <property type="entry name" value="PEPTIDOGLYCAN BETA-N-ACETYLMURAMIDASE NAMZ"/>
    <property type="match status" value="1"/>
</dbReference>
<dbReference type="Gene3D" id="3.40.50.12170">
    <property type="entry name" value="Uncharacterised protein PF07075, DUF1343"/>
    <property type="match status" value="1"/>
</dbReference>
<dbReference type="InterPro" id="IPR048502">
    <property type="entry name" value="NamZ_N"/>
</dbReference>
<dbReference type="PANTHER" id="PTHR42915">
    <property type="entry name" value="HYPOTHETICAL 460 KDA PROTEIN IN FEUA-SIGW INTERGENIC REGION [PRECURSOR]"/>
    <property type="match status" value="1"/>
</dbReference>
<dbReference type="InterPro" id="IPR048503">
    <property type="entry name" value="NamZ_C"/>
</dbReference>
<dbReference type="Pfam" id="PF20732">
    <property type="entry name" value="NamZ_C"/>
    <property type="match status" value="1"/>
</dbReference>
<sequence>MTKVVTGLERLVNEKSLQDSIKGNIGYLCHSASIDSHFNTGVILLQKLFGSRLTKLFGPQHGFVTDVQDNMMETAHYVHPYFKIPVYSLYSETRIPTDEMLKGLDTLIIDLQDVGTRVYTYISTLSLIMEKCAGRDIKLVVLDRPNPVGGEMIEGTVLQPGYESFVGRYPIPQRHSLTMGEVGMFGKNVLKTDCNLEVVKMTNWKRNMYWIDTGLPWVLPSPNLPTMEGAITFAGTVLFEGTNVSEGRGTTRALEIAGYPGIEAFSFCERVMKRFHEEGLTEGFNLRPIIFLPTFQKHQGQNCGGIHIHPTVNAKFKSWSVSQMLCREFKRELGDKFEFHSKPYEYEFHKLAIDLINGTDTIRHWVNNLGSYSELQKLEVVGHEKFLNQREGILLY</sequence>
<dbReference type="Pfam" id="PF07075">
    <property type="entry name" value="NamZ_N"/>
    <property type="match status" value="1"/>
</dbReference>
<dbReference type="EMBL" id="CP025704">
    <property type="protein sequence ID" value="AUN98283.1"/>
    <property type="molecule type" value="Genomic_DNA"/>
</dbReference>
<name>A0A2K9NRY7_BACTC</name>
<dbReference type="AlphaFoldDB" id="A0A2K9NRY7"/>
<accession>A0A2K9NRY7</accession>
<feature type="domain" description="Peptidoglycan beta-N-acetylmuramidase NamZ N-terminal" evidence="1">
    <location>
        <begin position="25"/>
        <end position="227"/>
    </location>
</feature>
<organism evidence="3 4">
    <name type="scientific">Bacteriovorax stolpii</name>
    <name type="common">Bdellovibrio stolpii</name>
    <dbReference type="NCBI Taxonomy" id="960"/>
    <lineage>
        <taxon>Bacteria</taxon>
        <taxon>Pseudomonadati</taxon>
        <taxon>Bdellovibrionota</taxon>
        <taxon>Bacteriovoracia</taxon>
        <taxon>Bacteriovoracales</taxon>
        <taxon>Bacteriovoracaceae</taxon>
        <taxon>Bacteriovorax</taxon>
    </lineage>
</organism>
<protein>
    <submittedName>
        <fullName evidence="3">DUF1343 domain-containing protein</fullName>
    </submittedName>
</protein>
<keyword evidence="4" id="KW-1185">Reference proteome</keyword>
<evidence type="ECO:0000259" key="1">
    <source>
        <dbReference type="Pfam" id="PF07075"/>
    </source>
</evidence>
<evidence type="ECO:0000313" key="3">
    <source>
        <dbReference type="EMBL" id="AUN98283.1"/>
    </source>
</evidence>
<evidence type="ECO:0000259" key="2">
    <source>
        <dbReference type="Pfam" id="PF20732"/>
    </source>
</evidence>
<evidence type="ECO:0000313" key="4">
    <source>
        <dbReference type="Proteomes" id="UP000235584"/>
    </source>
</evidence>
<dbReference type="PIRSF" id="PIRSF016719">
    <property type="entry name" value="UCP016719"/>
    <property type="match status" value="1"/>
</dbReference>
<dbReference type="KEGG" id="bsto:C0V70_09230"/>
<dbReference type="GO" id="GO:0033922">
    <property type="term" value="F:peptidoglycan beta-N-acetylmuramidase activity"/>
    <property type="evidence" value="ECO:0007669"/>
    <property type="project" value="InterPro"/>
</dbReference>
<dbReference type="Proteomes" id="UP000235584">
    <property type="component" value="Chromosome"/>
</dbReference>